<keyword evidence="5" id="KW-1185">Reference proteome</keyword>
<evidence type="ECO:0000313" key="6">
    <source>
        <dbReference type="WBParaSite" id="TREG1_80510.1"/>
    </source>
</evidence>
<dbReference type="InterPro" id="IPR056842">
    <property type="entry name" value="THADA-like_TPR_C"/>
</dbReference>
<reference evidence="5" key="1">
    <citation type="submission" date="2022-06" db="EMBL/GenBank/DDBJ databases">
        <authorList>
            <person name="Berger JAMES D."/>
            <person name="Berger JAMES D."/>
        </authorList>
    </citation>
    <scope>NUCLEOTIDE SEQUENCE [LARGE SCALE GENOMIC DNA]</scope>
</reference>
<dbReference type="InterPro" id="IPR016024">
    <property type="entry name" value="ARM-type_fold"/>
</dbReference>
<comment type="similarity">
    <text evidence="1">Belongs to the THADA family.</text>
</comment>
<keyword evidence="2" id="KW-0819">tRNA processing</keyword>
<organism evidence="5 6">
    <name type="scientific">Trichobilharzia regenti</name>
    <name type="common">Nasal bird schistosome</name>
    <dbReference type="NCBI Taxonomy" id="157069"/>
    <lineage>
        <taxon>Eukaryota</taxon>
        <taxon>Metazoa</taxon>
        <taxon>Spiralia</taxon>
        <taxon>Lophotrochozoa</taxon>
        <taxon>Platyhelminthes</taxon>
        <taxon>Trematoda</taxon>
        <taxon>Digenea</taxon>
        <taxon>Strigeidida</taxon>
        <taxon>Schistosomatoidea</taxon>
        <taxon>Schistosomatidae</taxon>
        <taxon>Trichobilharzia</taxon>
    </lineage>
</organism>
<evidence type="ECO:0000259" key="3">
    <source>
        <dbReference type="Pfam" id="PF10350"/>
    </source>
</evidence>
<dbReference type="SUPFAM" id="SSF48371">
    <property type="entry name" value="ARM repeat"/>
    <property type="match status" value="1"/>
</dbReference>
<dbReference type="InterPro" id="IPR051954">
    <property type="entry name" value="tRNA_methyltransferase_THADA"/>
</dbReference>
<dbReference type="WBParaSite" id="TREG1_80510.1">
    <property type="protein sequence ID" value="TREG1_80510.1"/>
    <property type="gene ID" value="TREG1_80510"/>
</dbReference>
<dbReference type="InterPro" id="IPR019442">
    <property type="entry name" value="THADA/TRM732_DUF2428"/>
</dbReference>
<dbReference type="Proteomes" id="UP000050795">
    <property type="component" value="Unassembled WGS sequence"/>
</dbReference>
<sequence length="2001" mass="227494">MTDEQNRILRVVDKKYSTFCTKEAIERNPLYLSDLTEPQQFWGDVVVRLCSGFASKKHQLGFLDCILKTGLPFNEAAIKQIISFLLDLFQNICESQSSYDAHYDSMLNCCAQLMVYCLTQSCTSSIDVYSLFNRNIMDHIKDLIIYSNSVECLIGCAVLFIHLIKLERQQNYLTEILNTINESVDSSVCLTSDSENLQFLSKLFCSDKHRSQLAVLLAITGIMSSDDWLESYINYGSQSVYILYVVGFTVETSSQQQYDRKDSVINLLLSKLVYNWSKKNLSSSVVSDSGKNTAHHSHIPMDSLVIFCLEMRSNPIDAIRYSALDTFENIIVYHLNVCNECRRPRSASETTTTTTTATTTGDCKPKISCDYLNEIFSRIVCDTCYSRGTIAVLTSLVRCIFKKSHYKIIDLLHTLSSVFGTSGRDVCEQVVSGLMKMANDPNLASSISELYTLIAQKIFTEKELSKKPLKSSFPDTLLHQSDPSYQCTFNQISEAQRSAVGQEVNTDYDSLMNSWLTCLVNTLIHQSNPTFHSTVNQNILPDLMKANHKLLELLVQSCNIELVHEDVHLSMFLLTCYRLLSSNRVKTDVRKYFSLDFLKSCLGAYDDQLRLTALNVLVGLITKTKELEGVNEKLLLFLDYLSHDLWPSSKHFQCQIVCAIQDILMHLLTSMKRGVIKTGSDSQAIDVEMFSTRLANILLGSIYPGSPPSRLSLALAGLHTFVNCYYSVYHTDTDSEFMIQILKCLNMAMINLFPIIIISSSSSNNGSDVCGENEFSPTIVHLYSLLLIGLFSRYDVDRDYAMKILFRLKLSKYINPEHIMHLWNNTLTLYTQSSRPDISPVGSDVLRYLVYESFSFPVISTCGYFIDIEKKNKDTSLYQLNSSQSTDDKAISAIFYLLDVLEEQIEACERRPNLSIMAVVSSRPFYAMLNAIRSVLGVMPSSSESQKSKDEVKSTLCDEEYLMMKTCLQRSTLFRKVNGKCILQRIIFLGIRISEIVLPIVGHESPEGILLQPDCMNDNNNVNEEEYSNSLDDDDESNVYKKTLKNPEYLILCCWRSVRELSLLMGVSLVSYCDFSETETEPSGDDYRMKPSEIFQICHFFCTQLLRCRHRGAFEMCANGFTNFCSALVKHPKYRGIPLNWLNTITGQKLLNNEDSSKNSSIVGGIDFSLNACMGEHDIVKCVTRRGAGCPLFIQAILSAELAHDSNGLTVFADTLHCFLTAVRSPLSEPVGLCQSEDELATCVLNLNIIRGIFQSANFNCHTIKYVEKALIIALDGLGCKHLSIRNASMLFFSTLIQRIFGVTRSKAIKSRKNCLSTSTFFKHYPKFQQYLIDALTWYLNNTRVLPHVCRFKLYSLLYLMTHLLPPSQVTDVDKVLYKLLIRCSYYPDIRIRKVASSALTSIIHPSYSLSPTTRKTDRSNILHSLLLQLYALLYSTMEIHNSPVYLSPSAYISNTEYTSIIDRLIKSFSWLNNANIVKCPLIRLLYLKTLSPYYYNHQLTPVKSISSLNSLEYEYTEGNVNALIDYAICQGKNNIQVHKEVEQLLKSLNDISLLTSALRRISLYLCSKVGDPNDCSMNLENINAMVQCGTQPNTEVLKITENLFTIQTLLGIYYHQSVCNDNTSSNNNNYILTELKSMYKAEFTRYFYALLTILIHSTNTTTTTASSVDYIHKLLDPDYQRLLSIADPNSLITRGNPEVSFTAIQLYSYVNLIHITDDKQRKNDNGVIQNSSLTDHRCDDPFSLLCRLCNSRFSHSVREKLNPTGEEEDEELNYAALYSLCLLDMQRLVAFTSQNSGNTDERETLIAEVFITLIKNLVKPVSMKLEKLACGITQNLLVSSNTQSKCVLQSPFVLLPRLIDFLLKFNSKVFYKRLLRFTEEQLVTKMISKRGECTRMPIVQQTTFEEEYDTVELIKILFRSFSKSSKSVENNNNNNNNNNISVDIKRHDSLLHMMNSSIDEVFCCNEIELNELYDLSMCKPDTLTTLYLNRYIMNCRTRCF</sequence>
<feature type="domain" description="DUF2428" evidence="3">
    <location>
        <begin position="982"/>
        <end position="1281"/>
    </location>
</feature>
<accession>A0AA85KC24</accession>
<reference evidence="6" key="2">
    <citation type="submission" date="2023-11" db="UniProtKB">
        <authorList>
            <consortium name="WormBaseParasite"/>
        </authorList>
    </citation>
    <scope>IDENTIFICATION</scope>
</reference>
<evidence type="ECO:0000259" key="4">
    <source>
        <dbReference type="Pfam" id="PF25151"/>
    </source>
</evidence>
<name>A0AA85KC24_TRIRE</name>
<protein>
    <recommendedName>
        <fullName evidence="7">DUF2428 domain-containing protein</fullName>
    </recommendedName>
</protein>
<feature type="domain" description="tRNA (32-2'-O)-methyltransferase regulator THADA-like C-terminal TPR repeats region" evidence="4">
    <location>
        <begin position="1286"/>
        <end position="1432"/>
    </location>
</feature>
<evidence type="ECO:0000256" key="1">
    <source>
        <dbReference type="ARBA" id="ARBA00010409"/>
    </source>
</evidence>
<proteinExistence type="inferred from homology"/>
<dbReference type="GO" id="GO:0005829">
    <property type="term" value="C:cytosol"/>
    <property type="evidence" value="ECO:0007669"/>
    <property type="project" value="TreeGrafter"/>
</dbReference>
<dbReference type="PANTHER" id="PTHR14387">
    <property type="entry name" value="THADA/DEATH RECEPTOR INTERACTING PROTEIN"/>
    <property type="match status" value="1"/>
</dbReference>
<dbReference type="PANTHER" id="PTHR14387:SF0">
    <property type="entry name" value="DUF2428 DOMAIN-CONTAINING PROTEIN"/>
    <property type="match status" value="1"/>
</dbReference>
<evidence type="ECO:0008006" key="7">
    <source>
        <dbReference type="Google" id="ProtNLM"/>
    </source>
</evidence>
<dbReference type="Pfam" id="PF10350">
    <property type="entry name" value="DUF2428"/>
    <property type="match status" value="1"/>
</dbReference>
<evidence type="ECO:0000256" key="2">
    <source>
        <dbReference type="ARBA" id="ARBA00022694"/>
    </source>
</evidence>
<evidence type="ECO:0000313" key="5">
    <source>
        <dbReference type="Proteomes" id="UP000050795"/>
    </source>
</evidence>
<dbReference type="GO" id="GO:0030488">
    <property type="term" value="P:tRNA methylation"/>
    <property type="evidence" value="ECO:0007669"/>
    <property type="project" value="TreeGrafter"/>
</dbReference>
<dbReference type="Pfam" id="PF25151">
    <property type="entry name" value="TPR_Trm732_C"/>
    <property type="match status" value="1"/>
</dbReference>